<evidence type="ECO:0000256" key="12">
    <source>
        <dbReference type="ARBA" id="ARBA00023273"/>
    </source>
</evidence>
<dbReference type="InterPro" id="IPR038849">
    <property type="entry name" value="ARL2BP"/>
</dbReference>
<keyword evidence="8" id="KW-0969">Cilium</keyword>
<dbReference type="Proteomes" id="UP000717585">
    <property type="component" value="Unassembled WGS sequence"/>
</dbReference>
<keyword evidence="11" id="KW-0539">Nucleus</keyword>
<evidence type="ECO:0000256" key="8">
    <source>
        <dbReference type="ARBA" id="ARBA00023069"/>
    </source>
</evidence>
<dbReference type="EMBL" id="JAHDYR010000038">
    <property type="protein sequence ID" value="KAG9392253.1"/>
    <property type="molecule type" value="Genomic_DNA"/>
</dbReference>
<comment type="similarity">
    <text evidence="5">Belongs to the ARL2BP family.</text>
</comment>
<dbReference type="PANTHER" id="PTHR15487:SF4">
    <property type="entry name" value="ADP-RIBOSYLATION FACTOR-LIKE PROTEIN 2-BINDING PROTEIN"/>
    <property type="match status" value="1"/>
</dbReference>
<reference evidence="14" key="1">
    <citation type="submission" date="2021-05" db="EMBL/GenBank/DDBJ databases">
        <title>A free-living protist that lacks canonical eukaryotic 1 DNA replication and segregation systems.</title>
        <authorList>
            <person name="Salas-Leiva D.E."/>
            <person name="Tromer E.C."/>
            <person name="Curtis B.A."/>
            <person name="Jerlstrom-Hultqvist J."/>
            <person name="Kolisko M."/>
            <person name="Yi Z."/>
            <person name="Salas-Leiva J.S."/>
            <person name="Gallot-Lavallee L."/>
            <person name="Kops G.J.P.L."/>
            <person name="Archibald J.M."/>
            <person name="Simpson A.G.B."/>
            <person name="Roger A.J."/>
        </authorList>
    </citation>
    <scope>NUCLEOTIDE SEQUENCE</scope>
    <source>
        <strain evidence="14">BICM</strain>
    </source>
</reference>
<sequence length="155" mass="17530">MSVAGIGGKIDVSFCSEENIDETISSNSEHSTFDDMLDALQDIILDEAFFMHQDELFQSYLPEFDFSSDENKFKYTDCFNSYTAEVENYIMSRLRERFPDASMQVFLQTLEKNPHALIEDVSDVLMSVSDFGEFKANLEAFATGAGVGDFDISLF</sequence>
<keyword evidence="9" id="KW-0496">Mitochondrion</keyword>
<evidence type="ECO:0000256" key="1">
    <source>
        <dbReference type="ARBA" id="ARBA00004120"/>
    </source>
</evidence>
<dbReference type="InterPro" id="IPR042541">
    <property type="entry name" value="BART_sf"/>
</dbReference>
<keyword evidence="7" id="KW-0963">Cytoplasm</keyword>
<dbReference type="Pfam" id="PF11527">
    <property type="entry name" value="ARL2_Bind_BART"/>
    <property type="match status" value="1"/>
</dbReference>
<keyword evidence="15" id="KW-1185">Reference proteome</keyword>
<dbReference type="OrthoDB" id="302784at2759"/>
<evidence type="ECO:0000256" key="3">
    <source>
        <dbReference type="ARBA" id="ARBA00004300"/>
    </source>
</evidence>
<dbReference type="GO" id="GO:0005813">
    <property type="term" value="C:centrosome"/>
    <property type="evidence" value="ECO:0007669"/>
    <property type="project" value="UniProtKB-SubCell"/>
</dbReference>
<dbReference type="AlphaFoldDB" id="A0A8J6AZK7"/>
<evidence type="ECO:0000256" key="4">
    <source>
        <dbReference type="ARBA" id="ARBA00004569"/>
    </source>
</evidence>
<feature type="domain" description="BART" evidence="13">
    <location>
        <begin position="33"/>
        <end position="137"/>
    </location>
</feature>
<dbReference type="GO" id="GO:0051457">
    <property type="term" value="P:maintenance of protein location in nucleus"/>
    <property type="evidence" value="ECO:0007669"/>
    <property type="project" value="TreeGrafter"/>
</dbReference>
<evidence type="ECO:0000313" key="15">
    <source>
        <dbReference type="Proteomes" id="UP000717585"/>
    </source>
</evidence>
<evidence type="ECO:0000259" key="13">
    <source>
        <dbReference type="Pfam" id="PF11527"/>
    </source>
</evidence>
<keyword evidence="10" id="KW-0206">Cytoskeleton</keyword>
<dbReference type="InterPro" id="IPR023379">
    <property type="entry name" value="BART_dom"/>
</dbReference>
<comment type="subcellular location">
    <subcellularLocation>
        <location evidence="1">Cytoplasm</location>
        <location evidence="1">Cytoskeleton</location>
        <location evidence="1">Cilium basal body</location>
    </subcellularLocation>
    <subcellularLocation>
        <location evidence="3">Cytoplasm</location>
        <location evidence="3">Cytoskeleton</location>
        <location evidence="3">Microtubule organizing center</location>
        <location evidence="3">Centrosome</location>
    </subcellularLocation>
    <subcellularLocation>
        <location evidence="4">Mitochondrion intermembrane space</location>
    </subcellularLocation>
    <subcellularLocation>
        <location evidence="2">Nucleus</location>
    </subcellularLocation>
</comment>
<keyword evidence="12" id="KW-0966">Cell projection</keyword>
<evidence type="ECO:0000256" key="9">
    <source>
        <dbReference type="ARBA" id="ARBA00023128"/>
    </source>
</evidence>
<dbReference type="GO" id="GO:0005634">
    <property type="term" value="C:nucleus"/>
    <property type="evidence" value="ECO:0007669"/>
    <property type="project" value="UniProtKB-SubCell"/>
</dbReference>
<comment type="caution">
    <text evidence="14">The sequence shown here is derived from an EMBL/GenBank/DDBJ whole genome shotgun (WGS) entry which is preliminary data.</text>
</comment>
<accession>A0A8J6AZK7</accession>
<name>A0A8J6AZK7_9EUKA</name>
<proteinExistence type="inferred from homology"/>
<dbReference type="PANTHER" id="PTHR15487">
    <property type="entry name" value="ADP-RIBOSYLATION FACTOR-LIKE PROTEIN 2-BINDING PROTEIN"/>
    <property type="match status" value="1"/>
</dbReference>
<evidence type="ECO:0000256" key="2">
    <source>
        <dbReference type="ARBA" id="ARBA00004123"/>
    </source>
</evidence>
<evidence type="ECO:0000313" key="14">
    <source>
        <dbReference type="EMBL" id="KAG9392253.1"/>
    </source>
</evidence>
<protein>
    <recommendedName>
        <fullName evidence="6">ADP-ribosylation factor-like protein 2-binding protein</fullName>
    </recommendedName>
</protein>
<dbReference type="GO" id="GO:0005758">
    <property type="term" value="C:mitochondrial intermembrane space"/>
    <property type="evidence" value="ECO:0007669"/>
    <property type="project" value="UniProtKB-SubCell"/>
</dbReference>
<evidence type="ECO:0000256" key="5">
    <source>
        <dbReference type="ARBA" id="ARBA00009880"/>
    </source>
</evidence>
<evidence type="ECO:0000256" key="11">
    <source>
        <dbReference type="ARBA" id="ARBA00023242"/>
    </source>
</evidence>
<organism evidence="14 15">
    <name type="scientific">Carpediemonas membranifera</name>
    <dbReference type="NCBI Taxonomy" id="201153"/>
    <lineage>
        <taxon>Eukaryota</taxon>
        <taxon>Metamonada</taxon>
        <taxon>Carpediemonas-like organisms</taxon>
        <taxon>Carpediemonas</taxon>
    </lineage>
</organism>
<dbReference type="Gene3D" id="1.20.1520.10">
    <property type="entry name" value="ADP-ribosylation factor-like 2-binding protein, domain"/>
    <property type="match status" value="1"/>
</dbReference>
<evidence type="ECO:0000256" key="10">
    <source>
        <dbReference type="ARBA" id="ARBA00023212"/>
    </source>
</evidence>
<evidence type="ECO:0000256" key="7">
    <source>
        <dbReference type="ARBA" id="ARBA00022490"/>
    </source>
</evidence>
<gene>
    <name evidence="14" type="ORF">J8273_5238</name>
</gene>
<evidence type="ECO:0000256" key="6">
    <source>
        <dbReference type="ARBA" id="ARBA00014849"/>
    </source>
</evidence>